<keyword evidence="3" id="KW-1185">Reference proteome</keyword>
<protein>
    <submittedName>
        <fullName evidence="2">Helix-turn-helix domain-containing protein</fullName>
    </submittedName>
</protein>
<dbReference type="GO" id="GO:0003677">
    <property type="term" value="F:DNA binding"/>
    <property type="evidence" value="ECO:0007669"/>
    <property type="project" value="InterPro"/>
</dbReference>
<evidence type="ECO:0000313" key="3">
    <source>
        <dbReference type="Proteomes" id="UP000320011"/>
    </source>
</evidence>
<dbReference type="PROSITE" id="PS50943">
    <property type="entry name" value="HTH_CROC1"/>
    <property type="match status" value="1"/>
</dbReference>
<dbReference type="Proteomes" id="UP000320011">
    <property type="component" value="Unassembled WGS sequence"/>
</dbReference>
<dbReference type="InterPro" id="IPR010982">
    <property type="entry name" value="Lambda_DNA-bd_dom_sf"/>
</dbReference>
<organism evidence="2 3">
    <name type="scientific">Amycolatopsis rhizosphaerae</name>
    <dbReference type="NCBI Taxonomy" id="2053003"/>
    <lineage>
        <taxon>Bacteria</taxon>
        <taxon>Bacillati</taxon>
        <taxon>Actinomycetota</taxon>
        <taxon>Actinomycetes</taxon>
        <taxon>Pseudonocardiales</taxon>
        <taxon>Pseudonocardiaceae</taxon>
        <taxon>Amycolatopsis</taxon>
    </lineage>
</organism>
<dbReference type="EMBL" id="VJWX01000008">
    <property type="protein sequence ID" value="TVT61885.1"/>
    <property type="molecule type" value="Genomic_DNA"/>
</dbReference>
<sequence>MHVKIDAGRVLRERRDKLGATGEEVAGRLGTTAATISNIENSRSPSNSCYYYPYQELLIKLERQRLRELVNQHPEELVKIVCERLSTELSESEN</sequence>
<name>A0A558DLI1_9PSEU</name>
<dbReference type="OrthoDB" id="7428772at2"/>
<dbReference type="AlphaFoldDB" id="A0A558DLI1"/>
<gene>
    <name evidence="2" type="ORF">FNH05_01825</name>
</gene>
<evidence type="ECO:0000259" key="1">
    <source>
        <dbReference type="PROSITE" id="PS50943"/>
    </source>
</evidence>
<reference evidence="2 3" key="1">
    <citation type="submission" date="2019-07" db="EMBL/GenBank/DDBJ databases">
        <authorList>
            <person name="Duangmal K."/>
            <person name="Teo W.F.A."/>
        </authorList>
    </citation>
    <scope>NUCLEOTIDE SEQUENCE [LARGE SCALE GENOMIC DNA]</scope>
    <source>
        <strain evidence="2 3">TBRC 6029</strain>
    </source>
</reference>
<dbReference type="InterPro" id="IPR001387">
    <property type="entry name" value="Cro/C1-type_HTH"/>
</dbReference>
<dbReference type="Pfam" id="PF13560">
    <property type="entry name" value="HTH_31"/>
    <property type="match status" value="1"/>
</dbReference>
<dbReference type="CDD" id="cd00093">
    <property type="entry name" value="HTH_XRE"/>
    <property type="match status" value="1"/>
</dbReference>
<dbReference type="SUPFAM" id="SSF47413">
    <property type="entry name" value="lambda repressor-like DNA-binding domains"/>
    <property type="match status" value="1"/>
</dbReference>
<comment type="caution">
    <text evidence="2">The sequence shown here is derived from an EMBL/GenBank/DDBJ whole genome shotgun (WGS) entry which is preliminary data.</text>
</comment>
<accession>A0A558DLI1</accession>
<dbReference type="Gene3D" id="1.10.260.40">
    <property type="entry name" value="lambda repressor-like DNA-binding domains"/>
    <property type="match status" value="1"/>
</dbReference>
<evidence type="ECO:0000313" key="2">
    <source>
        <dbReference type="EMBL" id="TVT61885.1"/>
    </source>
</evidence>
<proteinExistence type="predicted"/>
<feature type="domain" description="HTH cro/C1-type" evidence="1">
    <location>
        <begin position="11"/>
        <end position="46"/>
    </location>
</feature>
<reference evidence="2 3" key="2">
    <citation type="submission" date="2019-08" db="EMBL/GenBank/DDBJ databases">
        <title>Amycolatopsis acidicola sp. nov., isolated from peat swamp forest soil.</title>
        <authorList>
            <person name="Srisuk N."/>
        </authorList>
    </citation>
    <scope>NUCLEOTIDE SEQUENCE [LARGE SCALE GENOMIC DNA]</scope>
    <source>
        <strain evidence="2 3">TBRC 6029</strain>
    </source>
</reference>
<dbReference type="RefSeq" id="WP_144585281.1">
    <property type="nucleotide sequence ID" value="NZ_VJWX01000008.1"/>
</dbReference>